<proteinExistence type="predicted"/>
<accession>A0ABU8SBN1</accession>
<evidence type="ECO:0000313" key="1">
    <source>
        <dbReference type="EMBL" id="MEJ6011302.1"/>
    </source>
</evidence>
<protein>
    <recommendedName>
        <fullName evidence="3">Cytochrome c domain-containing protein</fullName>
    </recommendedName>
</protein>
<dbReference type="EMBL" id="JBBHJY010000008">
    <property type="protein sequence ID" value="MEJ6011302.1"/>
    <property type="molecule type" value="Genomic_DNA"/>
</dbReference>
<keyword evidence="2" id="KW-1185">Reference proteome</keyword>
<dbReference type="RefSeq" id="WP_339968393.1">
    <property type="nucleotide sequence ID" value="NZ_JBBHJY010000008.1"/>
</dbReference>
<gene>
    <name evidence="1" type="ORF">WG900_15375</name>
</gene>
<organism evidence="1 2">
    <name type="scientific">Novosphingobium aquae</name>
    <dbReference type="NCBI Taxonomy" id="3133435"/>
    <lineage>
        <taxon>Bacteria</taxon>
        <taxon>Pseudomonadati</taxon>
        <taxon>Pseudomonadota</taxon>
        <taxon>Alphaproteobacteria</taxon>
        <taxon>Sphingomonadales</taxon>
        <taxon>Sphingomonadaceae</taxon>
        <taxon>Novosphingobium</taxon>
    </lineage>
</organism>
<name>A0ABU8SBN1_9SPHN</name>
<dbReference type="Proteomes" id="UP001379235">
    <property type="component" value="Unassembled WGS sequence"/>
</dbReference>
<reference evidence="1 2" key="1">
    <citation type="submission" date="2024-03" db="EMBL/GenBank/DDBJ databases">
        <authorList>
            <person name="Jo J.-H."/>
        </authorList>
    </citation>
    <scope>NUCLEOTIDE SEQUENCE [LARGE SCALE GENOMIC DNA]</scope>
    <source>
        <strain evidence="1 2">AS3R-12</strain>
    </source>
</reference>
<comment type="caution">
    <text evidence="1">The sequence shown here is derived from an EMBL/GenBank/DDBJ whole genome shotgun (WGS) entry which is preliminary data.</text>
</comment>
<evidence type="ECO:0000313" key="2">
    <source>
        <dbReference type="Proteomes" id="UP001379235"/>
    </source>
</evidence>
<sequence length="148" mass="16320">MAEPADKQGHGQPGAGRQLTKFACLDCHSVFKRPVADIGKRNVPRPSEVRRCPSCGSDANLMSSDFRFPPKSDAKGWAVVAALTRAGLPYFRIYEDMPLTALGHPSQLPKGIFSPKYRVGPRPETMAEAKAFIARHRDKAMPFVRTEP</sequence>
<evidence type="ECO:0008006" key="3">
    <source>
        <dbReference type="Google" id="ProtNLM"/>
    </source>
</evidence>